<comment type="caution">
    <text evidence="2">The sequence shown here is derived from an EMBL/GenBank/DDBJ whole genome shotgun (WGS) entry which is preliminary data.</text>
</comment>
<proteinExistence type="predicted"/>
<name>A0A4R6C2V4_9STAP</name>
<organism evidence="2 3">
    <name type="scientific">Macrococcus bovicus</name>
    <dbReference type="NCBI Taxonomy" id="69968"/>
    <lineage>
        <taxon>Bacteria</taxon>
        <taxon>Bacillati</taxon>
        <taxon>Bacillota</taxon>
        <taxon>Bacilli</taxon>
        <taxon>Bacillales</taxon>
        <taxon>Staphylococcaceae</taxon>
        <taxon>Macrococcus</taxon>
    </lineage>
</organism>
<sequence length="115" mass="12849">MVNLYDSLVDANGFEIKGRTRLFIAASDIQSDGTINTFKAGSSTIIDVSGLLFIVDDYLIEQIDKVRVDGRTLKLKDGQVLDEPPKSDTQLQMEELQRQMLALQQQQALESETTN</sequence>
<protein>
    <submittedName>
        <fullName evidence="2">Uncharacterized protein</fullName>
    </submittedName>
</protein>
<evidence type="ECO:0000256" key="1">
    <source>
        <dbReference type="SAM" id="Coils"/>
    </source>
</evidence>
<gene>
    <name evidence="2" type="ORF">ERX55_01940</name>
</gene>
<dbReference type="EMBL" id="SCWF01000001">
    <property type="protein sequence ID" value="TDM15692.1"/>
    <property type="molecule type" value="Genomic_DNA"/>
</dbReference>
<accession>A0A4R6C2V4</accession>
<dbReference type="AlphaFoldDB" id="A0A4R6C2V4"/>
<dbReference type="Proteomes" id="UP000294843">
    <property type="component" value="Unassembled WGS sequence"/>
</dbReference>
<dbReference type="RefSeq" id="WP_133450892.1">
    <property type="nucleotide sequence ID" value="NZ_SCWF01000001.1"/>
</dbReference>
<reference evidence="2 3" key="1">
    <citation type="submission" date="2019-01" db="EMBL/GenBank/DDBJ databases">
        <title>Draft genome sequences of the type strains of six Macrococcus species.</title>
        <authorList>
            <person name="Mazhar S."/>
            <person name="Altermann E."/>
            <person name="Hill C."/>
            <person name="Mcauliffe O."/>
        </authorList>
    </citation>
    <scope>NUCLEOTIDE SEQUENCE [LARGE SCALE GENOMIC DNA]</scope>
    <source>
        <strain evidence="2 3">ATCC 51825</strain>
    </source>
</reference>
<evidence type="ECO:0000313" key="2">
    <source>
        <dbReference type="EMBL" id="TDM15692.1"/>
    </source>
</evidence>
<keyword evidence="1" id="KW-0175">Coiled coil</keyword>
<evidence type="ECO:0000313" key="3">
    <source>
        <dbReference type="Proteomes" id="UP000294843"/>
    </source>
</evidence>
<feature type="coiled-coil region" evidence="1">
    <location>
        <begin position="86"/>
        <end position="113"/>
    </location>
</feature>
<keyword evidence="3" id="KW-1185">Reference proteome</keyword>